<dbReference type="Proteomes" id="UP000215335">
    <property type="component" value="Unassembled WGS sequence"/>
</dbReference>
<feature type="compositionally biased region" description="Basic and acidic residues" evidence="1">
    <location>
        <begin position="286"/>
        <end position="300"/>
    </location>
</feature>
<dbReference type="STRING" id="543379.A0A232FMV7"/>
<dbReference type="AlphaFoldDB" id="A0A232FMV7"/>
<dbReference type="EMBL" id="NNAY01000013">
    <property type="protein sequence ID" value="OXU31985.1"/>
    <property type="molecule type" value="Genomic_DNA"/>
</dbReference>
<evidence type="ECO:0000313" key="3">
    <source>
        <dbReference type="Proteomes" id="UP000215335"/>
    </source>
</evidence>
<accession>A0A232FMV7</accession>
<gene>
    <name evidence="2" type="ORF">TSAR_013753</name>
</gene>
<comment type="caution">
    <text evidence="2">The sequence shown here is derived from an EMBL/GenBank/DDBJ whole genome shotgun (WGS) entry which is preliminary data.</text>
</comment>
<reference evidence="2 3" key="1">
    <citation type="journal article" date="2017" name="Curr. Biol.">
        <title>The Evolution of Venom by Co-option of Single-Copy Genes.</title>
        <authorList>
            <person name="Martinson E.O."/>
            <person name="Mrinalini"/>
            <person name="Kelkar Y.D."/>
            <person name="Chang C.H."/>
            <person name="Werren J.H."/>
        </authorList>
    </citation>
    <scope>NUCLEOTIDE SEQUENCE [LARGE SCALE GENOMIC DNA]</scope>
    <source>
        <strain evidence="2 3">Alberta</strain>
        <tissue evidence="2">Whole body</tissue>
    </source>
</reference>
<evidence type="ECO:0000256" key="1">
    <source>
        <dbReference type="SAM" id="MobiDB-lite"/>
    </source>
</evidence>
<keyword evidence="3" id="KW-1185">Reference proteome</keyword>
<organism evidence="2 3">
    <name type="scientific">Trichomalopsis sarcophagae</name>
    <dbReference type="NCBI Taxonomy" id="543379"/>
    <lineage>
        <taxon>Eukaryota</taxon>
        <taxon>Metazoa</taxon>
        <taxon>Ecdysozoa</taxon>
        <taxon>Arthropoda</taxon>
        <taxon>Hexapoda</taxon>
        <taxon>Insecta</taxon>
        <taxon>Pterygota</taxon>
        <taxon>Neoptera</taxon>
        <taxon>Endopterygota</taxon>
        <taxon>Hymenoptera</taxon>
        <taxon>Apocrita</taxon>
        <taxon>Proctotrupomorpha</taxon>
        <taxon>Chalcidoidea</taxon>
        <taxon>Pteromalidae</taxon>
        <taxon>Pteromalinae</taxon>
        <taxon>Trichomalopsis</taxon>
    </lineage>
</organism>
<name>A0A232FMV7_9HYME</name>
<feature type="region of interest" description="Disordered" evidence="1">
    <location>
        <begin position="270"/>
        <end position="300"/>
    </location>
</feature>
<protein>
    <submittedName>
        <fullName evidence="2">Uncharacterized protein</fullName>
    </submittedName>
</protein>
<sequence length="300" mass="34991">MKLIVNDSIIIWPGKIKNKPEGFLIPTHLKVLTVEEKPFVYVRKATGMKCEVEEVLCPNYKSKKDMLNLRVDREEVRKKSIENTREVKEQKRRMFKALKKWLETKEDRDKTELKKERAILRKIRGEKRRQEMEKGWERIEKCKNIQEFWEAVRRYRPVAAAPHTFASTLDTHVPASTHTQTQATVPRTALPGLTLILMRIRLSRRGGNKAFETRSKVLLQPPASRHLRPTLDCTRVFSWRSITAIATDARRRSRITGVIKQQQTPPLTLCPYRSDRLVGTGGGAHETSDGRRRRVERQLH</sequence>
<proteinExistence type="predicted"/>
<evidence type="ECO:0000313" key="2">
    <source>
        <dbReference type="EMBL" id="OXU31985.1"/>
    </source>
</evidence>